<proteinExistence type="predicted"/>
<reference evidence="2 3" key="1">
    <citation type="submission" date="2019-07" db="EMBL/GenBank/DDBJ databases">
        <title>Draft Genome Sequence of the first blaOXA-58-Harboring Acinetobacter colistiniresistens clinical isolate from Brazil.</title>
        <authorList>
            <person name="Favaro L.S."/>
            <person name="Paula-Petroli S.B."/>
            <person name="Moura C.F."/>
            <person name="Tognim M.C.B."/>
            <person name="Venancio E.J."/>
            <person name="Yamada-Ogatta S.F."/>
            <person name="Carrara-Marroni F.E."/>
        </authorList>
    </citation>
    <scope>NUCLEOTIDE SEQUENCE [LARGE SCALE GENOMIC DNA]</scope>
    <source>
        <strain evidence="2 3">DL</strain>
    </source>
</reference>
<dbReference type="Proteomes" id="UP000316981">
    <property type="component" value="Unassembled WGS sequence"/>
</dbReference>
<feature type="domain" description="DNA binding HTH" evidence="1">
    <location>
        <begin position="195"/>
        <end position="225"/>
    </location>
</feature>
<dbReference type="EMBL" id="VMTP01000052">
    <property type="protein sequence ID" value="TVT82733.1"/>
    <property type="molecule type" value="Genomic_DNA"/>
</dbReference>
<dbReference type="SUPFAM" id="SSF46689">
    <property type="entry name" value="Homeodomain-like"/>
    <property type="match status" value="1"/>
</dbReference>
<comment type="caution">
    <text evidence="2">The sequence shown here is derived from an EMBL/GenBank/DDBJ whole genome shotgun (WGS) entry which is preliminary data.</text>
</comment>
<sequence>MNTLPEKLNSMKPQERWDWFDRQKDIFRDAAKSGSKTEFSPELAEAFMYMSDIYELKSCEMVTMHHNAIVVAASALIESDFDNARDWLLNIVEQADEVTWQMYSSAQEFYDRNQLNWPDTVVEHRENIAQSKVKVKEDREKFDIWYEQNINPLLKNGAPAQQINFPVLREDDIEKAIKEGKTKNLIEHLEDIIAQKALVVTHGNMTRAAELINLNRGTLAKRNKRFLQKRAAA</sequence>
<evidence type="ECO:0000313" key="3">
    <source>
        <dbReference type="Proteomes" id="UP000316981"/>
    </source>
</evidence>
<accession>A0A558FB49</accession>
<dbReference type="Pfam" id="PF02954">
    <property type="entry name" value="HTH_8"/>
    <property type="match status" value="1"/>
</dbReference>
<gene>
    <name evidence="2" type="ORF">FPV60_08745</name>
</gene>
<organism evidence="2 3">
    <name type="scientific">Acinetobacter colistiniresistens</name>
    <dbReference type="NCBI Taxonomy" id="280145"/>
    <lineage>
        <taxon>Bacteria</taxon>
        <taxon>Pseudomonadati</taxon>
        <taxon>Pseudomonadota</taxon>
        <taxon>Gammaproteobacteria</taxon>
        <taxon>Moraxellales</taxon>
        <taxon>Moraxellaceae</taxon>
        <taxon>Acinetobacter</taxon>
    </lineage>
</organism>
<evidence type="ECO:0000259" key="1">
    <source>
        <dbReference type="Pfam" id="PF02954"/>
    </source>
</evidence>
<evidence type="ECO:0000313" key="2">
    <source>
        <dbReference type="EMBL" id="TVT82733.1"/>
    </source>
</evidence>
<dbReference type="GO" id="GO:0043565">
    <property type="term" value="F:sequence-specific DNA binding"/>
    <property type="evidence" value="ECO:0007669"/>
    <property type="project" value="InterPro"/>
</dbReference>
<dbReference type="InterPro" id="IPR002197">
    <property type="entry name" value="HTH_Fis"/>
</dbReference>
<dbReference type="Gene3D" id="1.10.10.60">
    <property type="entry name" value="Homeodomain-like"/>
    <property type="match status" value="1"/>
</dbReference>
<protein>
    <submittedName>
        <fullName evidence="2">Fis family transcriptional regulator</fullName>
    </submittedName>
</protein>
<dbReference type="RefSeq" id="WP_144583260.1">
    <property type="nucleotide sequence ID" value="NZ_VMTP01000052.1"/>
</dbReference>
<dbReference type="AlphaFoldDB" id="A0A558FB49"/>
<name>A0A558FB49_9GAMM</name>
<dbReference type="InterPro" id="IPR009057">
    <property type="entry name" value="Homeodomain-like_sf"/>
</dbReference>